<proteinExistence type="predicted"/>
<evidence type="ECO:0000313" key="2">
    <source>
        <dbReference type="Proteomes" id="UP000663868"/>
    </source>
</evidence>
<feature type="non-terminal residue" evidence="1">
    <location>
        <position position="12"/>
    </location>
</feature>
<dbReference type="Proteomes" id="UP000663868">
    <property type="component" value="Unassembled WGS sequence"/>
</dbReference>
<sequence>MPEPSPPEHVYG</sequence>
<dbReference type="EMBL" id="CAJOBB010012792">
    <property type="protein sequence ID" value="CAF4281682.1"/>
    <property type="molecule type" value="Genomic_DNA"/>
</dbReference>
<organism evidence="1 2">
    <name type="scientific">Adineta steineri</name>
    <dbReference type="NCBI Taxonomy" id="433720"/>
    <lineage>
        <taxon>Eukaryota</taxon>
        <taxon>Metazoa</taxon>
        <taxon>Spiralia</taxon>
        <taxon>Gnathifera</taxon>
        <taxon>Rotifera</taxon>
        <taxon>Eurotatoria</taxon>
        <taxon>Bdelloidea</taxon>
        <taxon>Adinetida</taxon>
        <taxon>Adinetidae</taxon>
        <taxon>Adineta</taxon>
    </lineage>
</organism>
<evidence type="ECO:0000313" key="1">
    <source>
        <dbReference type="EMBL" id="CAF4281682.1"/>
    </source>
</evidence>
<protein>
    <submittedName>
        <fullName evidence="1">Uncharacterized protein</fullName>
    </submittedName>
</protein>
<gene>
    <name evidence="1" type="ORF">KXQ929_LOCUS44474</name>
</gene>
<reference evidence="1" key="1">
    <citation type="submission" date="2021-02" db="EMBL/GenBank/DDBJ databases">
        <authorList>
            <person name="Nowell W R."/>
        </authorList>
    </citation>
    <scope>NUCLEOTIDE SEQUENCE</scope>
</reference>
<name>A0A820GS01_9BILA</name>
<comment type="caution">
    <text evidence="1">The sequence shown here is derived from an EMBL/GenBank/DDBJ whole genome shotgun (WGS) entry which is preliminary data.</text>
</comment>
<accession>A0A820GS01</accession>